<comment type="catalytic activity">
    <reaction evidence="1">
        <text>Cleavage of hydrophobic, N-terminal signal or leader sequences from secreted and periplasmic proteins.</text>
        <dbReference type="EC" id="3.4.21.89"/>
    </reaction>
</comment>
<dbReference type="InterPro" id="IPR019758">
    <property type="entry name" value="Pept_S26A_signal_pept_1_CS"/>
</dbReference>
<evidence type="ECO:0000313" key="14">
    <source>
        <dbReference type="Proteomes" id="UP000007014"/>
    </source>
</evidence>
<dbReference type="PANTHER" id="PTHR10806">
    <property type="entry name" value="SIGNAL PEPTIDASE COMPLEX CATALYTIC SUBUNIT SEC11"/>
    <property type="match status" value="1"/>
</dbReference>
<evidence type="ECO:0000256" key="5">
    <source>
        <dbReference type="ARBA" id="ARBA00019685"/>
    </source>
</evidence>
<evidence type="ECO:0000256" key="4">
    <source>
        <dbReference type="ARBA" id="ARBA00013208"/>
    </source>
</evidence>
<dbReference type="OMA" id="ILMNEYP"/>
<dbReference type="RefSeq" id="XP_005538795.1">
    <property type="nucleotide sequence ID" value="XM_005538738.1"/>
</dbReference>
<dbReference type="SUPFAM" id="SSF51306">
    <property type="entry name" value="LexA/Signal peptidase"/>
    <property type="match status" value="1"/>
</dbReference>
<name>M1VBM8_CYAM1</name>
<dbReference type="KEGG" id="cme:CYME_CMS130C"/>
<dbReference type="STRING" id="280699.M1VBM8"/>
<keyword evidence="14" id="KW-1185">Reference proteome</keyword>
<evidence type="ECO:0000256" key="9">
    <source>
        <dbReference type="ARBA" id="ARBA00022989"/>
    </source>
</evidence>
<feature type="transmembrane region" description="Helical" evidence="12">
    <location>
        <begin position="217"/>
        <end position="234"/>
    </location>
</feature>
<evidence type="ECO:0000256" key="10">
    <source>
        <dbReference type="ARBA" id="ARBA00023136"/>
    </source>
</evidence>
<comment type="similarity">
    <text evidence="3">Belongs to the peptidase S26B family.</text>
</comment>
<evidence type="ECO:0000256" key="11">
    <source>
        <dbReference type="ARBA" id="ARBA00045533"/>
    </source>
</evidence>
<dbReference type="GO" id="GO:0004252">
    <property type="term" value="F:serine-type endopeptidase activity"/>
    <property type="evidence" value="ECO:0007669"/>
    <property type="project" value="InterPro"/>
</dbReference>
<keyword evidence="7 12" id="KW-0812">Transmembrane</keyword>
<dbReference type="PRINTS" id="PR00728">
    <property type="entry name" value="SIGNALPTASE"/>
</dbReference>
<protein>
    <recommendedName>
        <fullName evidence="5">Signal peptidase complex catalytic subunit SEC11</fullName>
        <ecNumber evidence="4">3.4.21.89</ecNumber>
    </recommendedName>
    <alternativeName>
        <fullName evidence="6">Signal peptidase complex catalytic subunit sec11</fullName>
    </alternativeName>
</protein>
<dbReference type="EMBL" id="AP006501">
    <property type="protein sequence ID" value="BAM82759.1"/>
    <property type="molecule type" value="Genomic_DNA"/>
</dbReference>
<evidence type="ECO:0000256" key="7">
    <source>
        <dbReference type="ARBA" id="ARBA00022692"/>
    </source>
</evidence>
<dbReference type="CDD" id="cd06530">
    <property type="entry name" value="S26_SPase_I"/>
    <property type="match status" value="1"/>
</dbReference>
<dbReference type="InterPro" id="IPR019533">
    <property type="entry name" value="Peptidase_S26"/>
</dbReference>
<comment type="function">
    <text evidence="11">Catalytic component of the signal peptidase complex (SPC) which catalyzes the cleavage of N-terminal signal sequences from nascent proteins as they are translocated into the lumen of the endoplasmic reticulum. Specifically cleaves N-terminal signal peptides that contain a hydrophobic alpha-helix (h-region) shorter than 18-20 amino acids.</text>
</comment>
<keyword evidence="9 12" id="KW-1133">Transmembrane helix</keyword>
<evidence type="ECO:0000256" key="3">
    <source>
        <dbReference type="ARBA" id="ARBA00011035"/>
    </source>
</evidence>
<evidence type="ECO:0000256" key="6">
    <source>
        <dbReference type="ARBA" id="ARBA00021755"/>
    </source>
</evidence>
<evidence type="ECO:0000256" key="12">
    <source>
        <dbReference type="SAM" id="Phobius"/>
    </source>
</evidence>
<sequence length="235" mass="26459">MEGPEANPSCSEVLTPSSALPRAEATRTALGWFWFRVRTCFGQGDAATQKLEQRSFVQRLLPLCTLVLTLCLAFTLWRALVLWTYSESPVVVVLSGSMEPGIHRGDILFLYNRTAAERPLRVGDMVVYSLRDRSLPIIHRIIEVHRRASESIGDGTRASNSSILEYFLTKGDNNFGDDRGLYPADKKWLLRSDVIGRVIFTIPKVGMLTILMNTHKWLKYALIGLLSLTLLFISE</sequence>
<dbReference type="NCBIfam" id="TIGR02228">
    <property type="entry name" value="sigpep_I_arch"/>
    <property type="match status" value="1"/>
</dbReference>
<reference evidence="13 14" key="2">
    <citation type="journal article" date="2007" name="BMC Biol.">
        <title>A 100%-complete sequence reveals unusually simple genomic features in the hot-spring red alga Cyanidioschyzon merolae.</title>
        <authorList>
            <person name="Nozaki H."/>
            <person name="Takano H."/>
            <person name="Misumi O."/>
            <person name="Terasawa K."/>
            <person name="Matsuzaki M."/>
            <person name="Maruyama S."/>
            <person name="Nishida K."/>
            <person name="Yagisawa F."/>
            <person name="Yoshida Y."/>
            <person name="Fujiwara T."/>
            <person name="Takio S."/>
            <person name="Tamura K."/>
            <person name="Chung S.J."/>
            <person name="Nakamura S."/>
            <person name="Kuroiwa H."/>
            <person name="Tanaka K."/>
            <person name="Sato N."/>
            <person name="Kuroiwa T."/>
        </authorList>
    </citation>
    <scope>NUCLEOTIDE SEQUENCE [LARGE SCALE GENOMIC DNA]</scope>
    <source>
        <strain evidence="13 14">10D</strain>
    </source>
</reference>
<dbReference type="GO" id="GO:0006465">
    <property type="term" value="P:signal peptide processing"/>
    <property type="evidence" value="ECO:0007669"/>
    <property type="project" value="InterPro"/>
</dbReference>
<feature type="transmembrane region" description="Helical" evidence="12">
    <location>
        <begin position="60"/>
        <end position="80"/>
    </location>
</feature>
<dbReference type="HOGENOM" id="CLU_089996_0_2_1"/>
<dbReference type="GO" id="GO:0009003">
    <property type="term" value="F:signal peptidase activity"/>
    <property type="evidence" value="ECO:0007669"/>
    <property type="project" value="UniProtKB-EC"/>
</dbReference>
<dbReference type="InterPro" id="IPR036286">
    <property type="entry name" value="LexA/Signal_pep-like_sf"/>
</dbReference>
<evidence type="ECO:0000313" key="13">
    <source>
        <dbReference type="EMBL" id="BAM82759.1"/>
    </source>
</evidence>
<dbReference type="GeneID" id="16997623"/>
<evidence type="ECO:0000256" key="1">
    <source>
        <dbReference type="ARBA" id="ARBA00000677"/>
    </source>
</evidence>
<reference evidence="13 14" key="1">
    <citation type="journal article" date="2004" name="Nature">
        <title>Genome sequence of the ultrasmall unicellular red alga Cyanidioschyzon merolae 10D.</title>
        <authorList>
            <person name="Matsuzaki M."/>
            <person name="Misumi O."/>
            <person name="Shin-i T."/>
            <person name="Maruyama S."/>
            <person name="Takahara M."/>
            <person name="Miyagishima S."/>
            <person name="Mori T."/>
            <person name="Nishida K."/>
            <person name="Yagisawa F."/>
            <person name="Nishida K."/>
            <person name="Yoshida Y."/>
            <person name="Nishimura Y."/>
            <person name="Nakao S."/>
            <person name="Kobayashi T."/>
            <person name="Momoyama Y."/>
            <person name="Higashiyama T."/>
            <person name="Minoda A."/>
            <person name="Sano M."/>
            <person name="Nomoto H."/>
            <person name="Oishi K."/>
            <person name="Hayashi H."/>
            <person name="Ohta F."/>
            <person name="Nishizaka S."/>
            <person name="Haga S."/>
            <person name="Miura S."/>
            <person name="Morishita T."/>
            <person name="Kabeya Y."/>
            <person name="Terasawa K."/>
            <person name="Suzuki Y."/>
            <person name="Ishii Y."/>
            <person name="Asakawa S."/>
            <person name="Takano H."/>
            <person name="Ohta N."/>
            <person name="Kuroiwa H."/>
            <person name="Tanaka K."/>
            <person name="Shimizu N."/>
            <person name="Sugano S."/>
            <person name="Sato N."/>
            <person name="Nozaki H."/>
            <person name="Ogasawara N."/>
            <person name="Kohara Y."/>
            <person name="Kuroiwa T."/>
        </authorList>
    </citation>
    <scope>NUCLEOTIDE SEQUENCE [LARGE SCALE GENOMIC DNA]</scope>
    <source>
        <strain evidence="13 14">10D</strain>
    </source>
</reference>
<dbReference type="EC" id="3.4.21.89" evidence="4"/>
<comment type="subcellular location">
    <subcellularLocation>
        <location evidence="2">Endoplasmic reticulum membrane</location>
        <topology evidence="2">Single-pass type II membrane protein</topology>
    </subcellularLocation>
</comment>
<keyword evidence="8" id="KW-0378">Hydrolase</keyword>
<dbReference type="MEROPS" id="S26.010"/>
<dbReference type="eggNOG" id="KOG3342">
    <property type="taxonomic scope" value="Eukaryota"/>
</dbReference>
<dbReference type="PANTHER" id="PTHR10806:SF6">
    <property type="entry name" value="SIGNAL PEPTIDASE COMPLEX CATALYTIC SUBUNIT SEC11"/>
    <property type="match status" value="1"/>
</dbReference>
<dbReference type="PROSITE" id="PS00761">
    <property type="entry name" value="SPASE_I_3"/>
    <property type="match status" value="1"/>
</dbReference>
<dbReference type="Gramene" id="CMS130CT">
    <property type="protein sequence ID" value="CMS130CT"/>
    <property type="gene ID" value="CMS130C"/>
</dbReference>
<dbReference type="InterPro" id="IPR001733">
    <property type="entry name" value="Peptidase_S26B"/>
</dbReference>
<evidence type="ECO:0000256" key="8">
    <source>
        <dbReference type="ARBA" id="ARBA00022801"/>
    </source>
</evidence>
<accession>M1VBM8</accession>
<evidence type="ECO:0000256" key="2">
    <source>
        <dbReference type="ARBA" id="ARBA00004648"/>
    </source>
</evidence>
<dbReference type="AlphaFoldDB" id="M1VBM8"/>
<organism evidence="13 14">
    <name type="scientific">Cyanidioschyzon merolae (strain NIES-3377 / 10D)</name>
    <name type="common">Unicellular red alga</name>
    <dbReference type="NCBI Taxonomy" id="280699"/>
    <lineage>
        <taxon>Eukaryota</taxon>
        <taxon>Rhodophyta</taxon>
        <taxon>Bangiophyceae</taxon>
        <taxon>Cyanidiales</taxon>
        <taxon>Cyanidiaceae</taxon>
        <taxon>Cyanidioschyzon</taxon>
    </lineage>
</organism>
<dbReference type="OrthoDB" id="10257561at2759"/>
<proteinExistence type="inferred from homology"/>
<dbReference type="Proteomes" id="UP000007014">
    <property type="component" value="Chromosome 19"/>
</dbReference>
<gene>
    <name evidence="13" type="ORF">CYME_CMS130C</name>
</gene>
<keyword evidence="10 12" id="KW-0472">Membrane</keyword>
<dbReference type="GO" id="GO:0005787">
    <property type="term" value="C:signal peptidase complex"/>
    <property type="evidence" value="ECO:0007669"/>
    <property type="project" value="TreeGrafter"/>
</dbReference>